<gene>
    <name evidence="2" type="ORF">CQZ99_09170</name>
</gene>
<dbReference type="Pfam" id="PF14264">
    <property type="entry name" value="Glucos_trans_II"/>
    <property type="match status" value="1"/>
</dbReference>
<proteinExistence type="predicted"/>
<keyword evidence="1" id="KW-0812">Transmembrane</keyword>
<keyword evidence="1" id="KW-1133">Transmembrane helix</keyword>
<feature type="transmembrane region" description="Helical" evidence="1">
    <location>
        <begin position="130"/>
        <end position="149"/>
    </location>
</feature>
<dbReference type="AlphaFoldDB" id="A0A2S9EVD8"/>
<sequence>MNHEAGMDARQVQVFFLVVSFIYIYPFVHADYAYIDDSWRSLLLADDAWRNQGRILLEFLHRVLTFSSVTVNIFPLPLFISTAAMAWAMSRLTLHYFPQPQIPACLVVLPLLCNPFFLGNLSYQYDGPGMLLALVALVYGITFNAQTALMRWLVATVLIAIALSLYQLTITVFIGLCAVEFVAGVKEVRQAKAVLSQLGQRVLQLIGGAVLYFCTAYQFVIDHRGDFQITGPERQHIVIEKMLFTLDKVSLLSTAGNGLVCLALLTTAALGYLMLSKNIWNMPSRTAGKSIVAILYIGVIPVLILCIPGAMLVVAEPNLDARNFIGFAGGLVFVFLLSYEALGRLGYSLRWLLIVPVLCMFSLCYAYGQVLVAKKELESAMGHYLAYDLSSNKAFATIKGFYFIGPMTGENWLPRAHGAITHAPILRYFLSNSSVLLRIEFLPRLGINNARPGRREMLDASLVPVVDGKFYQIYVTGDKGYIVMKEITDSEDFTEPLPFQ</sequence>
<dbReference type="RefSeq" id="WP_105696392.1">
    <property type="nucleotide sequence ID" value="NZ_CP159260.1"/>
</dbReference>
<evidence type="ECO:0000313" key="3">
    <source>
        <dbReference type="Proteomes" id="UP000238045"/>
    </source>
</evidence>
<feature type="transmembrane region" description="Helical" evidence="1">
    <location>
        <begin position="155"/>
        <end position="182"/>
    </location>
</feature>
<evidence type="ECO:0008006" key="4">
    <source>
        <dbReference type="Google" id="ProtNLM"/>
    </source>
</evidence>
<feature type="transmembrane region" description="Helical" evidence="1">
    <location>
        <begin position="202"/>
        <end position="221"/>
    </location>
</feature>
<feature type="transmembrane region" description="Helical" evidence="1">
    <location>
        <begin position="293"/>
        <end position="315"/>
    </location>
</feature>
<organism evidence="2 3">
    <name type="scientific">Pseudomonas poae</name>
    <dbReference type="NCBI Taxonomy" id="200451"/>
    <lineage>
        <taxon>Bacteria</taxon>
        <taxon>Pseudomonadati</taxon>
        <taxon>Pseudomonadota</taxon>
        <taxon>Gammaproteobacteria</taxon>
        <taxon>Pseudomonadales</taxon>
        <taxon>Pseudomonadaceae</taxon>
        <taxon>Pseudomonas</taxon>
    </lineage>
</organism>
<dbReference type="InterPro" id="IPR025686">
    <property type="entry name" value="Glucos_trans_II"/>
</dbReference>
<evidence type="ECO:0000256" key="1">
    <source>
        <dbReference type="SAM" id="Phobius"/>
    </source>
</evidence>
<feature type="transmembrane region" description="Helical" evidence="1">
    <location>
        <begin position="351"/>
        <end position="368"/>
    </location>
</feature>
<keyword evidence="3" id="KW-1185">Reference proteome</keyword>
<dbReference type="EMBL" id="PCQL01000007">
    <property type="protein sequence ID" value="PRC20144.1"/>
    <property type="molecule type" value="Genomic_DNA"/>
</dbReference>
<dbReference type="Proteomes" id="UP000238045">
    <property type="component" value="Unassembled WGS sequence"/>
</dbReference>
<protein>
    <recommendedName>
        <fullName evidence="4">Glucosyl transferase GtrII</fullName>
    </recommendedName>
</protein>
<feature type="transmembrane region" description="Helical" evidence="1">
    <location>
        <begin position="101"/>
        <end position="118"/>
    </location>
</feature>
<keyword evidence="1" id="KW-0472">Membrane</keyword>
<feature type="transmembrane region" description="Helical" evidence="1">
    <location>
        <begin position="251"/>
        <end position="273"/>
    </location>
</feature>
<comment type="caution">
    <text evidence="2">The sequence shown here is derived from an EMBL/GenBank/DDBJ whole genome shotgun (WGS) entry which is preliminary data.</text>
</comment>
<feature type="transmembrane region" description="Helical" evidence="1">
    <location>
        <begin position="321"/>
        <end position="339"/>
    </location>
</feature>
<feature type="transmembrane region" description="Helical" evidence="1">
    <location>
        <begin position="12"/>
        <end position="34"/>
    </location>
</feature>
<reference evidence="2 3" key="1">
    <citation type="submission" date="2017-09" db="EMBL/GenBank/DDBJ databases">
        <title>Genomic, metabolic, and phenotypic characteristics of bacterial isolates from the natural microbiome of the model nematode Caenorhabditis elegans.</title>
        <authorList>
            <person name="Zimmermann J."/>
            <person name="Obeng N."/>
            <person name="Yang W."/>
            <person name="Obeng O."/>
            <person name="Kissoyan K."/>
            <person name="Pees B."/>
            <person name="Dirksen P."/>
            <person name="Hoppner M."/>
            <person name="Franke A."/>
            <person name="Rosenstiel P."/>
            <person name="Leippe M."/>
            <person name="Dierking K."/>
            <person name="Kaleta C."/>
            <person name="Schulenburg H."/>
        </authorList>
    </citation>
    <scope>NUCLEOTIDE SEQUENCE [LARGE SCALE GENOMIC DNA]</scope>
    <source>
        <strain evidence="2 3">MYb117</strain>
    </source>
</reference>
<name>A0A2S9EVD8_9PSED</name>
<accession>A0A2S9EVD8</accession>
<evidence type="ECO:0000313" key="2">
    <source>
        <dbReference type="EMBL" id="PRC20144.1"/>
    </source>
</evidence>